<gene>
    <name evidence="2" type="ORF">SBP02_17235</name>
</gene>
<organism evidence="2 3">
    <name type="scientific">Pseudomonas benzenivorans</name>
    <dbReference type="NCBI Taxonomy" id="556533"/>
    <lineage>
        <taxon>Bacteria</taxon>
        <taxon>Pseudomonadati</taxon>
        <taxon>Pseudomonadota</taxon>
        <taxon>Gammaproteobacteria</taxon>
        <taxon>Pseudomonadales</taxon>
        <taxon>Pseudomonadaceae</taxon>
        <taxon>Pseudomonas</taxon>
    </lineage>
</organism>
<dbReference type="Pfam" id="PF03372">
    <property type="entry name" value="Exo_endo_phos"/>
    <property type="match status" value="1"/>
</dbReference>
<feature type="domain" description="Endonuclease/exonuclease/phosphatase" evidence="1">
    <location>
        <begin position="58"/>
        <end position="265"/>
    </location>
</feature>
<keyword evidence="2" id="KW-0255">Endonuclease</keyword>
<dbReference type="GO" id="GO:0004519">
    <property type="term" value="F:endonuclease activity"/>
    <property type="evidence" value="ECO:0007669"/>
    <property type="project" value="UniProtKB-KW"/>
</dbReference>
<name>A0ABZ0PVJ1_9PSED</name>
<dbReference type="Gene3D" id="3.60.10.10">
    <property type="entry name" value="Endonuclease/exonuclease/phosphatase"/>
    <property type="match status" value="1"/>
</dbReference>
<protein>
    <submittedName>
        <fullName evidence="2">Endonuclease/exonuclease/phosphatase family protein</fullName>
    </submittedName>
</protein>
<dbReference type="Proteomes" id="UP001305928">
    <property type="component" value="Chromosome"/>
</dbReference>
<evidence type="ECO:0000313" key="2">
    <source>
        <dbReference type="EMBL" id="WPC04494.1"/>
    </source>
</evidence>
<dbReference type="InterPro" id="IPR005135">
    <property type="entry name" value="Endo/exonuclease/phosphatase"/>
</dbReference>
<evidence type="ECO:0000259" key="1">
    <source>
        <dbReference type="Pfam" id="PF03372"/>
    </source>
</evidence>
<evidence type="ECO:0000313" key="3">
    <source>
        <dbReference type="Proteomes" id="UP001305928"/>
    </source>
</evidence>
<dbReference type="PANTHER" id="PTHR14859:SF1">
    <property type="entry name" value="PGAP2-INTERACTING PROTEIN"/>
    <property type="match status" value="1"/>
</dbReference>
<dbReference type="EMBL" id="CP137892">
    <property type="protein sequence ID" value="WPC04494.1"/>
    <property type="molecule type" value="Genomic_DNA"/>
</dbReference>
<dbReference type="PANTHER" id="PTHR14859">
    <property type="entry name" value="CALCOFLUOR WHITE HYPERSENSITIVE PROTEIN PRECURSOR"/>
    <property type="match status" value="1"/>
</dbReference>
<keyword evidence="2" id="KW-0540">Nuclease</keyword>
<dbReference type="InterPro" id="IPR051916">
    <property type="entry name" value="GPI-anchor_lipid_remodeler"/>
</dbReference>
<keyword evidence="3" id="KW-1185">Reference proteome</keyword>
<dbReference type="RefSeq" id="WP_318643591.1">
    <property type="nucleotide sequence ID" value="NZ_CP137892.1"/>
</dbReference>
<accession>A0ABZ0PVJ1</accession>
<dbReference type="InterPro" id="IPR036691">
    <property type="entry name" value="Endo/exonu/phosph_ase_sf"/>
</dbReference>
<sequence length="317" mass="34453">MTLPRPLRLALLGLASVLALLCALAYGLTWHPAERAAATAGCSAPAPVLQPGQALKVLTWNLRHLGGDAAGGLAPSLDELARVLREEHPDVVLLQGLHDGAQTRDRQDPLALLQARLDERYPCSSQAFYWKAPLTLQPPRLGRIGLKLATLSRYHIESAERVQLPRRPGNPLLQAFAARPALLVSYLPMRGGGRLAAINTQLDAFAPGDDTQRRQLAATQRLLAPLQDAGALWLLGGDFNRTPPGQEARRPRADDGALRRWAEHYSMISSPEQTGSLERLVHSPRLTRLDAQASHLDAEALSGQRPLLARLLLPALD</sequence>
<reference evidence="2 3" key="1">
    <citation type="submission" date="2023-11" db="EMBL/GenBank/DDBJ databases">
        <title>Complete genome of Pseudomonas benzenivorans BA3361.</title>
        <authorList>
            <person name="Shin S.Y."/>
            <person name="Song J."/>
            <person name="Kang H."/>
        </authorList>
    </citation>
    <scope>NUCLEOTIDE SEQUENCE [LARGE SCALE GENOMIC DNA]</scope>
    <source>
        <strain evidence="2 3">HNIBRBA3361</strain>
    </source>
</reference>
<dbReference type="SUPFAM" id="SSF56219">
    <property type="entry name" value="DNase I-like"/>
    <property type="match status" value="1"/>
</dbReference>
<proteinExistence type="predicted"/>
<keyword evidence="2" id="KW-0378">Hydrolase</keyword>